<sequence length="241" mass="25473">MVNGKKIIQLTDNLTTKDRAIVFLSELAATAILVFLGCMGCVTAIAGGSIPHEQISLTFGLAVMVSVQVFGHISGSHINPLVTVAAVTLGNTSLIQLPVYFVGQLIGALLGFGILTAVTPSEMMGNVQNSTYKTLGVCSPNINPDISVGQGFLVEFMISFILALVCCGVWDAKNSDKHDSVAIRFGLAIAVLAMAAGPYTGANMNPVRSFAPALFNGDWNNHWVYWIAPLTGSFIAALFYS</sequence>
<feature type="transmembrane region" description="Helical" evidence="6">
    <location>
        <begin position="99"/>
        <end position="118"/>
    </location>
</feature>
<evidence type="ECO:0000256" key="5">
    <source>
        <dbReference type="RuleBase" id="RU000477"/>
    </source>
</evidence>
<dbReference type="GO" id="GO:0015267">
    <property type="term" value="F:channel activity"/>
    <property type="evidence" value="ECO:0007669"/>
    <property type="project" value="InterPro"/>
</dbReference>
<proteinExistence type="inferred from homology"/>
<keyword evidence="5" id="KW-0813">Transport</keyword>
<dbReference type="PANTHER" id="PTHR19139:SF270">
    <property type="entry name" value="ENTOMOGLYCEROPORIN 1-RELATED"/>
    <property type="match status" value="1"/>
</dbReference>
<evidence type="ECO:0000256" key="3">
    <source>
        <dbReference type="ARBA" id="ARBA00022989"/>
    </source>
</evidence>
<dbReference type="GO" id="GO:0005886">
    <property type="term" value="C:plasma membrane"/>
    <property type="evidence" value="ECO:0007669"/>
    <property type="project" value="TreeGrafter"/>
</dbReference>
<evidence type="ECO:0000256" key="2">
    <source>
        <dbReference type="ARBA" id="ARBA00022692"/>
    </source>
</evidence>
<keyword evidence="3 6" id="KW-1133">Transmembrane helix</keyword>
<dbReference type="Gene3D" id="1.20.1080.10">
    <property type="entry name" value="Glycerol uptake facilitator protein"/>
    <property type="match status" value="1"/>
</dbReference>
<comment type="similarity">
    <text evidence="5">Belongs to the MIP/aquaporin (TC 1.A.8) family.</text>
</comment>
<comment type="subcellular location">
    <subcellularLocation>
        <location evidence="1">Membrane</location>
        <topology evidence="1">Multi-pass membrane protein</topology>
    </subcellularLocation>
</comment>
<dbReference type="EMBL" id="GALX01002665">
    <property type="protein sequence ID" value="JAB65801.1"/>
    <property type="molecule type" value="Transcribed_RNA"/>
</dbReference>
<name>V5I9M7_ANOGL</name>
<dbReference type="InterPro" id="IPR000425">
    <property type="entry name" value="MIP"/>
</dbReference>
<protein>
    <submittedName>
        <fullName evidence="7">Aquaporin</fullName>
    </submittedName>
</protein>
<keyword evidence="4 6" id="KW-0472">Membrane</keyword>
<dbReference type="NCBIfam" id="TIGR00861">
    <property type="entry name" value="MIP"/>
    <property type="match status" value="1"/>
</dbReference>
<organism evidence="7">
    <name type="scientific">Anoplophora glabripennis</name>
    <name type="common">Asian longhorn beetle</name>
    <name type="synonym">Anoplophora nobilis</name>
    <dbReference type="NCBI Taxonomy" id="217634"/>
    <lineage>
        <taxon>Eukaryota</taxon>
        <taxon>Metazoa</taxon>
        <taxon>Ecdysozoa</taxon>
        <taxon>Arthropoda</taxon>
        <taxon>Hexapoda</taxon>
        <taxon>Insecta</taxon>
        <taxon>Pterygota</taxon>
        <taxon>Neoptera</taxon>
        <taxon>Endopterygota</taxon>
        <taxon>Coleoptera</taxon>
        <taxon>Polyphaga</taxon>
        <taxon>Cucujiformia</taxon>
        <taxon>Chrysomeloidea</taxon>
        <taxon>Cerambycidae</taxon>
        <taxon>Lamiinae</taxon>
        <taxon>Lamiini</taxon>
        <taxon>Anoplophora</taxon>
    </lineage>
</organism>
<keyword evidence="2 5" id="KW-0812">Transmembrane</keyword>
<feature type="transmembrane region" description="Helical" evidence="6">
    <location>
        <begin position="21"/>
        <end position="47"/>
    </location>
</feature>
<dbReference type="InterPro" id="IPR034294">
    <property type="entry name" value="Aquaporin_transptr"/>
</dbReference>
<gene>
    <name evidence="7" type="primary">AQP</name>
</gene>
<feature type="transmembrane region" description="Helical" evidence="6">
    <location>
        <begin position="222"/>
        <end position="240"/>
    </location>
</feature>
<reference evidence="7" key="1">
    <citation type="submission" date="2013-07" db="EMBL/GenBank/DDBJ databases">
        <title>Midgut Transcriptome Profiling of Anoplphora glabripennis, a Lignocellulose Degrading, Wood-Boring Cerambycid.</title>
        <authorList>
            <person name="Scully E.D."/>
            <person name="Hoover K."/>
            <person name="Carlson J.E."/>
            <person name="Tien M."/>
            <person name="Geib S.M."/>
        </authorList>
    </citation>
    <scope>NUCLEOTIDE SEQUENCE</scope>
</reference>
<evidence type="ECO:0000256" key="1">
    <source>
        <dbReference type="ARBA" id="ARBA00004141"/>
    </source>
</evidence>
<evidence type="ECO:0000256" key="4">
    <source>
        <dbReference type="ARBA" id="ARBA00023136"/>
    </source>
</evidence>
<evidence type="ECO:0000313" key="7">
    <source>
        <dbReference type="EMBL" id="JAB65801.1"/>
    </source>
</evidence>
<dbReference type="PRINTS" id="PR00783">
    <property type="entry name" value="MINTRINSICP"/>
</dbReference>
<dbReference type="AlphaFoldDB" id="V5I9M7"/>
<feature type="transmembrane region" description="Helical" evidence="6">
    <location>
        <begin position="152"/>
        <end position="170"/>
    </location>
</feature>
<accession>V5I9M7</accession>
<dbReference type="InterPro" id="IPR023271">
    <property type="entry name" value="Aquaporin-like"/>
</dbReference>
<dbReference type="PANTHER" id="PTHR19139">
    <property type="entry name" value="AQUAPORIN TRANSPORTER"/>
    <property type="match status" value="1"/>
</dbReference>
<feature type="transmembrane region" description="Helical" evidence="6">
    <location>
        <begin position="182"/>
        <end position="202"/>
    </location>
</feature>
<dbReference type="SUPFAM" id="SSF81338">
    <property type="entry name" value="Aquaporin-like"/>
    <property type="match status" value="1"/>
</dbReference>
<feature type="transmembrane region" description="Helical" evidence="6">
    <location>
        <begin position="59"/>
        <end position="87"/>
    </location>
</feature>
<dbReference type="Pfam" id="PF00230">
    <property type="entry name" value="MIP"/>
    <property type="match status" value="1"/>
</dbReference>
<evidence type="ECO:0000256" key="6">
    <source>
        <dbReference type="SAM" id="Phobius"/>
    </source>
</evidence>